<evidence type="ECO:0000256" key="1">
    <source>
        <dbReference type="ARBA" id="ARBA00004474"/>
    </source>
</evidence>
<comment type="subcellular location">
    <subcellularLocation>
        <location evidence="1">Plastid</location>
    </subcellularLocation>
</comment>
<feature type="transmembrane region" description="Helical" evidence="3">
    <location>
        <begin position="38"/>
        <end position="63"/>
    </location>
</feature>
<dbReference type="EMBL" id="KY083067">
    <property type="protein sequence ID" value="ARX96034.1"/>
    <property type="molecule type" value="Genomic_DNA"/>
</dbReference>
<dbReference type="AlphaFoldDB" id="A0A1Z1XB01"/>
<reference evidence="4" key="1">
    <citation type="submission" date="2016-11" db="EMBL/GenBank/DDBJ databases">
        <title>Chloroplast genome of compsopogon caeruleus.</title>
        <authorList>
            <person name="Nan F."/>
        </authorList>
    </citation>
    <scope>NUCLEOTIDE SEQUENCE</scope>
</reference>
<keyword evidence="2 4" id="KW-0934">Plastid</keyword>
<geneLocation type="chloroplast" evidence="4"/>
<organism evidence="4">
    <name type="scientific">Compsopogon caeruleus</name>
    <dbReference type="NCBI Taxonomy" id="31354"/>
    <lineage>
        <taxon>Eukaryota</taxon>
        <taxon>Rhodophyta</taxon>
        <taxon>Compsopogonophyceae</taxon>
        <taxon>Compsopogonales</taxon>
        <taxon>Compsopogonaceae</taxon>
        <taxon>Compsopogon</taxon>
    </lineage>
</organism>
<keyword evidence="3" id="KW-0812">Transmembrane</keyword>
<dbReference type="InterPro" id="IPR009631">
    <property type="entry name" value="CGLD27-like"/>
</dbReference>
<dbReference type="PANTHER" id="PTHR34214">
    <property type="match status" value="1"/>
</dbReference>
<keyword evidence="3" id="KW-0472">Membrane</keyword>
<accession>A0A1Z1XB01</accession>
<protein>
    <recommendedName>
        <fullName evidence="5">Ycf36</fullName>
    </recommendedName>
</protein>
<keyword evidence="4" id="KW-0150">Chloroplast</keyword>
<proteinExistence type="predicted"/>
<dbReference type="GO" id="GO:0009536">
    <property type="term" value="C:plastid"/>
    <property type="evidence" value="ECO:0007669"/>
    <property type="project" value="UniProtKB-SubCell"/>
</dbReference>
<dbReference type="PANTHER" id="PTHR34214:SF3">
    <property type="entry name" value="PROTEIN CONSERVED IN THE GREEN LINEAGE AND DIATOMS 27, CHLOROPLASTIC"/>
    <property type="match status" value="1"/>
</dbReference>
<feature type="transmembrane region" description="Helical" evidence="3">
    <location>
        <begin position="151"/>
        <end position="171"/>
    </location>
</feature>
<evidence type="ECO:0008006" key="5">
    <source>
        <dbReference type="Google" id="ProtNLM"/>
    </source>
</evidence>
<name>A0A1Z1XB01_9RHOD</name>
<gene>
    <name evidence="4" type="primary">ycf36</name>
</gene>
<evidence type="ECO:0000313" key="4">
    <source>
        <dbReference type="EMBL" id="ARX96034.1"/>
    </source>
</evidence>
<dbReference type="GeneID" id="33366708"/>
<feature type="transmembrane region" description="Helical" evidence="3">
    <location>
        <begin position="69"/>
        <end position="91"/>
    </location>
</feature>
<keyword evidence="3" id="KW-1133">Transmembrane helix</keyword>
<dbReference type="Pfam" id="PF06799">
    <property type="entry name" value="CGLD27-like"/>
    <property type="match status" value="1"/>
</dbReference>
<sequence>MSKYSKLCPVPIEQQPLEEYKSLINSIFFKLPTYSYTYFFQFLLLISIFMIFLFILIICYNVLVLVHPLSLMSLILILLDSIIIFTLLFLYSAWSYITQRLLNSVVYYEESGWYDGEIWVKTPEVLLKDRLVANNTSIPLLNKIRNTFISISFKLLLEIYIYFSLSFFNYVL</sequence>
<dbReference type="RefSeq" id="YP_009402678.1">
    <property type="nucleotide sequence ID" value="NC_035350.1"/>
</dbReference>
<evidence type="ECO:0000256" key="3">
    <source>
        <dbReference type="SAM" id="Phobius"/>
    </source>
</evidence>
<evidence type="ECO:0000256" key="2">
    <source>
        <dbReference type="ARBA" id="ARBA00022640"/>
    </source>
</evidence>